<dbReference type="GO" id="GO:0009898">
    <property type="term" value="C:cytoplasmic side of plasma membrane"/>
    <property type="evidence" value="ECO:0007669"/>
    <property type="project" value="TreeGrafter"/>
</dbReference>
<evidence type="ECO:0000256" key="1">
    <source>
        <dbReference type="ARBA" id="ARBA00004496"/>
    </source>
</evidence>
<dbReference type="GO" id="GO:0043122">
    <property type="term" value="P:regulation of canonical NF-kappaB signal transduction"/>
    <property type="evidence" value="ECO:0007669"/>
    <property type="project" value="TreeGrafter"/>
</dbReference>
<dbReference type="GO" id="GO:0006915">
    <property type="term" value="P:apoptotic process"/>
    <property type="evidence" value="ECO:0007669"/>
    <property type="project" value="UniProtKB-KW"/>
</dbReference>
<dbReference type="InterPro" id="IPR013083">
    <property type="entry name" value="Znf_RING/FYVE/PHD"/>
</dbReference>
<dbReference type="AlphaFoldDB" id="A0A6P7S4D9"/>
<keyword evidence="2" id="KW-0963">Cytoplasm</keyword>
<evidence type="ECO:0000256" key="2">
    <source>
        <dbReference type="ARBA" id="ARBA00022490"/>
    </source>
</evidence>
<accession>A0A6P7S4D9</accession>
<dbReference type="RefSeq" id="XP_029633052.1">
    <property type="nucleotide sequence ID" value="XM_029777192.2"/>
</dbReference>
<evidence type="ECO:0000313" key="10">
    <source>
        <dbReference type="Proteomes" id="UP000515154"/>
    </source>
</evidence>
<evidence type="ECO:0000256" key="3">
    <source>
        <dbReference type="ARBA" id="ARBA00022499"/>
    </source>
</evidence>
<gene>
    <name evidence="11" type="primary">LOC115209082</name>
</gene>
<dbReference type="FunFam" id="2.60.210.10:FF:000001">
    <property type="entry name" value="TNF receptor-associated factor"/>
    <property type="match status" value="1"/>
</dbReference>
<dbReference type="SUPFAM" id="SSF57850">
    <property type="entry name" value="RING/U-box"/>
    <property type="match status" value="1"/>
</dbReference>
<evidence type="ECO:0000256" key="5">
    <source>
        <dbReference type="ARBA" id="ARBA00022723"/>
    </source>
</evidence>
<dbReference type="GO" id="GO:0005164">
    <property type="term" value="F:tumor necrosis factor receptor binding"/>
    <property type="evidence" value="ECO:0007669"/>
    <property type="project" value="TreeGrafter"/>
</dbReference>
<dbReference type="SMART" id="SM00061">
    <property type="entry name" value="MATH"/>
    <property type="match status" value="1"/>
</dbReference>
<dbReference type="InterPro" id="IPR008974">
    <property type="entry name" value="TRAF-like"/>
</dbReference>
<keyword evidence="5" id="KW-0479">Metal-binding</keyword>
<dbReference type="InterPro" id="IPR027370">
    <property type="entry name" value="Znf-RING_euk"/>
</dbReference>
<comment type="subcellular location">
    <subcellularLocation>
        <location evidence="1">Cytoplasm</location>
    </subcellularLocation>
</comment>
<dbReference type="KEGG" id="osn:115209082"/>
<dbReference type="PANTHER" id="PTHR10131:SF138">
    <property type="entry name" value="RE66324P"/>
    <property type="match status" value="1"/>
</dbReference>
<keyword evidence="9" id="KW-0175">Coiled coil</keyword>
<dbReference type="PROSITE" id="PS50144">
    <property type="entry name" value="MATH"/>
    <property type="match status" value="1"/>
</dbReference>
<keyword evidence="3" id="KW-1017">Isopeptide bond</keyword>
<keyword evidence="10" id="KW-1185">Reference proteome</keyword>
<keyword evidence="8" id="KW-0832">Ubl conjugation</keyword>
<evidence type="ECO:0000256" key="4">
    <source>
        <dbReference type="ARBA" id="ARBA00022703"/>
    </source>
</evidence>
<evidence type="ECO:0000256" key="8">
    <source>
        <dbReference type="ARBA" id="ARBA00022843"/>
    </source>
</evidence>
<evidence type="ECO:0000256" key="7">
    <source>
        <dbReference type="ARBA" id="ARBA00022833"/>
    </source>
</evidence>
<evidence type="ECO:0000256" key="9">
    <source>
        <dbReference type="ARBA" id="ARBA00023054"/>
    </source>
</evidence>
<dbReference type="PANTHER" id="PTHR10131">
    <property type="entry name" value="TNF RECEPTOR ASSOCIATED FACTOR"/>
    <property type="match status" value="1"/>
</dbReference>
<proteinExistence type="predicted"/>
<name>A0A6P7S4D9_9MOLL</name>
<dbReference type="GO" id="GO:0005737">
    <property type="term" value="C:cytoplasm"/>
    <property type="evidence" value="ECO:0007669"/>
    <property type="project" value="UniProtKB-SubCell"/>
</dbReference>
<dbReference type="Proteomes" id="UP000515154">
    <property type="component" value="Linkage group LG1"/>
</dbReference>
<dbReference type="GO" id="GO:0008270">
    <property type="term" value="F:zinc ion binding"/>
    <property type="evidence" value="ECO:0007669"/>
    <property type="project" value="UniProtKB-KW"/>
</dbReference>
<dbReference type="PROSITE" id="PS50089">
    <property type="entry name" value="ZF_RING_2"/>
    <property type="match status" value="1"/>
</dbReference>
<dbReference type="Pfam" id="PF21355">
    <property type="entry name" value="TRAF-mep_MATH"/>
    <property type="match status" value="1"/>
</dbReference>
<dbReference type="Pfam" id="PF13445">
    <property type="entry name" value="zf-RING_UBOX"/>
    <property type="match status" value="1"/>
</dbReference>
<dbReference type="SUPFAM" id="SSF49599">
    <property type="entry name" value="TRAF domain-like"/>
    <property type="match status" value="1"/>
</dbReference>
<dbReference type="Gene3D" id="3.30.40.10">
    <property type="entry name" value="Zinc/RING finger domain, C3HC4 (zinc finger)"/>
    <property type="match status" value="2"/>
</dbReference>
<keyword evidence="11" id="KW-0675">Receptor</keyword>
<sequence length="490" mass="56140">MSQQYCLVSSVEFPSARYRHCSNACRATLDLRGLLLILKEGEARKRQEIIYEQAYVTRKMADSMPSDFNEDQDSASGSLPCDLQKGYAIEILCLDGKSVPDHFKCPVCHLIFRDPIQRMCGHRFCKNCFEGLPQDSICEKCLEDVSNESDSIDPTISMLISKNEQPYTPDYYLRKELDKHPAQCLYPGCSWKGKFKDYKQQHSRNCEWRPEVCDRCFEGKIPMCEMENHKKDCPYPVDCPLNCGVKISSKLVSNHLLEQLEEHMLILKKNIEKCKNNSGNSEMGCQKFEKNFLKIDKLVGVFQSDLKKLTSTIQPLLSLKEPLLENIPSYDGTFIWKLDDFEKRRKDAVKGTCPSLYSTPFYTSKYGYKMCLRLYLNGDGMGKGKYISLFFVVMRGSYDALLAWPFQQKVSLMMLDQSGTKHVIDSFRPDAKSTSFQRPENKMNIASGCPLFLSLDKLNSPNTYVKSNTAFFKVVVDTTGLERMPVNFTP</sequence>
<dbReference type="InterPro" id="IPR001841">
    <property type="entry name" value="Znf_RING"/>
</dbReference>
<keyword evidence="7" id="KW-0862">Zinc</keyword>
<dbReference type="InterPro" id="IPR049342">
    <property type="entry name" value="TRAF1-6_MATH_dom"/>
</dbReference>
<dbReference type="Gene3D" id="2.60.210.10">
    <property type="entry name" value="Apoptosis, Tumor Necrosis Factor Receptor Associated Protein 2, Chain A"/>
    <property type="match status" value="1"/>
</dbReference>
<evidence type="ECO:0000256" key="6">
    <source>
        <dbReference type="ARBA" id="ARBA00022771"/>
    </source>
</evidence>
<keyword evidence="6" id="KW-0863">Zinc-finger</keyword>
<dbReference type="InterPro" id="IPR002083">
    <property type="entry name" value="MATH/TRAF_dom"/>
</dbReference>
<evidence type="ECO:0000313" key="11">
    <source>
        <dbReference type="RefSeq" id="XP_029633052.1"/>
    </source>
</evidence>
<reference evidence="11" key="1">
    <citation type="submission" date="2025-08" db="UniProtKB">
        <authorList>
            <consortium name="RefSeq"/>
        </authorList>
    </citation>
    <scope>IDENTIFICATION</scope>
</reference>
<keyword evidence="4" id="KW-0053">Apoptosis</keyword>
<organism evidence="10 11">
    <name type="scientific">Octopus sinensis</name>
    <name type="common">East Asian common octopus</name>
    <dbReference type="NCBI Taxonomy" id="2607531"/>
    <lineage>
        <taxon>Eukaryota</taxon>
        <taxon>Metazoa</taxon>
        <taxon>Spiralia</taxon>
        <taxon>Lophotrochozoa</taxon>
        <taxon>Mollusca</taxon>
        <taxon>Cephalopoda</taxon>
        <taxon>Coleoidea</taxon>
        <taxon>Octopodiformes</taxon>
        <taxon>Octopoda</taxon>
        <taxon>Incirrata</taxon>
        <taxon>Octopodidae</taxon>
        <taxon>Octopus</taxon>
    </lineage>
</organism>
<protein>
    <submittedName>
        <fullName evidence="11">TNF receptor-associated factor 2 isoform X1</fullName>
    </submittedName>
</protein>